<evidence type="ECO:0000313" key="8">
    <source>
        <dbReference type="Proteomes" id="UP000429523"/>
    </source>
</evidence>
<keyword evidence="9" id="KW-1185">Reference proteome</keyword>
<evidence type="ECO:0000313" key="2">
    <source>
        <dbReference type="EMBL" id="KAE8929892.1"/>
    </source>
</evidence>
<dbReference type="AlphaFoldDB" id="A0A6A3QW16"/>
<dbReference type="EMBL" id="QXGF01001453">
    <property type="protein sequence ID" value="KAE8929892.1"/>
    <property type="molecule type" value="Genomic_DNA"/>
</dbReference>
<evidence type="ECO:0000313" key="7">
    <source>
        <dbReference type="EMBL" id="KAE9301132.1"/>
    </source>
</evidence>
<gene>
    <name evidence="7" type="ORF">PF001_g14594</name>
    <name evidence="6" type="ORF">PF002_g20328</name>
    <name evidence="5" type="ORF">PF005_g21437</name>
    <name evidence="4" type="ORF">PF007_g21502</name>
    <name evidence="2" type="ORF">PF009_g20001</name>
    <name evidence="3" type="ORF">PF010_g21767</name>
</gene>
<comment type="caution">
    <text evidence="4">The sequence shown here is derived from an EMBL/GenBank/DDBJ whole genome shotgun (WGS) entry which is preliminary data.</text>
</comment>
<name>A0A6A3QW16_9STRA</name>
<dbReference type="OrthoDB" id="10523155at2759"/>
<evidence type="ECO:0000313" key="10">
    <source>
        <dbReference type="Proteomes" id="UP000437068"/>
    </source>
</evidence>
<dbReference type="Proteomes" id="UP000433483">
    <property type="component" value="Unassembled WGS sequence"/>
</dbReference>
<evidence type="ECO:0000313" key="12">
    <source>
        <dbReference type="Proteomes" id="UP000441208"/>
    </source>
</evidence>
<protein>
    <submittedName>
        <fullName evidence="4">Uncharacterized protein</fullName>
    </submittedName>
</protein>
<dbReference type="EMBL" id="QXGE01000914">
    <property type="protein sequence ID" value="KAE9301132.1"/>
    <property type="molecule type" value="Genomic_DNA"/>
</dbReference>
<dbReference type="Proteomes" id="UP000488956">
    <property type="component" value="Unassembled WGS sequence"/>
</dbReference>
<dbReference type="EMBL" id="QXFZ01001820">
    <property type="protein sequence ID" value="KAE9084484.1"/>
    <property type="molecule type" value="Genomic_DNA"/>
</dbReference>
<dbReference type="EMBL" id="QXFX01002001">
    <property type="protein sequence ID" value="KAE9081994.1"/>
    <property type="molecule type" value="Genomic_DNA"/>
</dbReference>
<evidence type="ECO:0000313" key="6">
    <source>
        <dbReference type="EMBL" id="KAE9205419.1"/>
    </source>
</evidence>
<dbReference type="EMBL" id="QXGD01001470">
    <property type="protein sequence ID" value="KAE9205419.1"/>
    <property type="molecule type" value="Genomic_DNA"/>
</dbReference>
<evidence type="ECO:0000313" key="13">
    <source>
        <dbReference type="Proteomes" id="UP000488956"/>
    </source>
</evidence>
<dbReference type="Proteomes" id="UP000429523">
    <property type="component" value="Unassembled WGS sequence"/>
</dbReference>
<proteinExistence type="predicted"/>
<feature type="region of interest" description="Disordered" evidence="1">
    <location>
        <begin position="94"/>
        <end position="114"/>
    </location>
</feature>
<evidence type="ECO:0000313" key="5">
    <source>
        <dbReference type="EMBL" id="KAE9184999.1"/>
    </source>
</evidence>
<organism evidence="4 12">
    <name type="scientific">Phytophthora fragariae</name>
    <dbReference type="NCBI Taxonomy" id="53985"/>
    <lineage>
        <taxon>Eukaryota</taxon>
        <taxon>Sar</taxon>
        <taxon>Stramenopiles</taxon>
        <taxon>Oomycota</taxon>
        <taxon>Peronosporomycetes</taxon>
        <taxon>Peronosporales</taxon>
        <taxon>Peronosporaceae</taxon>
        <taxon>Phytophthora</taxon>
    </lineage>
</organism>
<evidence type="ECO:0000313" key="9">
    <source>
        <dbReference type="Proteomes" id="UP000433483"/>
    </source>
</evidence>
<evidence type="ECO:0000313" key="3">
    <source>
        <dbReference type="EMBL" id="KAE9081994.1"/>
    </source>
</evidence>
<accession>A0A6A3QW16</accession>
<dbReference type="Proteomes" id="UP000440367">
    <property type="component" value="Unassembled WGS sequence"/>
</dbReference>
<feature type="compositionally biased region" description="Polar residues" evidence="1">
    <location>
        <begin position="103"/>
        <end position="114"/>
    </location>
</feature>
<sequence>MSSSRGTHVPSSFLLGRRAGALLPLMTGTHARPPRAVVIVAANITDPIFVVGKKMPCSPSLAGTATSIRVTELAINWVFFTTLTAATRAPPDSSYVRKGITTARPSSRYRTPPY</sequence>
<evidence type="ECO:0000313" key="4">
    <source>
        <dbReference type="EMBL" id="KAE9084484.1"/>
    </source>
</evidence>
<dbReference type="Proteomes" id="UP000441208">
    <property type="component" value="Unassembled WGS sequence"/>
</dbReference>
<reference evidence="8 9" key="1">
    <citation type="submission" date="2018-08" db="EMBL/GenBank/DDBJ databases">
        <title>Genomic investigation of the strawberry pathogen Phytophthora fragariae indicates pathogenicity is determined by transcriptional variation in three key races.</title>
        <authorList>
            <person name="Adams T.M."/>
            <person name="Armitage A.D."/>
            <person name="Sobczyk M.K."/>
            <person name="Bates H.J."/>
            <person name="Dunwell J.M."/>
            <person name="Nellist C.F."/>
            <person name="Harrison R.J."/>
        </authorList>
    </citation>
    <scope>NUCLEOTIDE SEQUENCE [LARGE SCALE GENOMIC DNA]</scope>
    <source>
        <strain evidence="7 10">A4</strain>
        <strain evidence="6 11">BC-1</strain>
        <strain evidence="5 9">NOV-27</strain>
        <strain evidence="4 12">NOV-71</strain>
        <strain evidence="2 8">NOV-9</strain>
        <strain evidence="3 13">ONT-3</strain>
    </source>
</reference>
<dbReference type="EMBL" id="QXGB01001827">
    <property type="protein sequence ID" value="KAE9184999.1"/>
    <property type="molecule type" value="Genomic_DNA"/>
</dbReference>
<evidence type="ECO:0000256" key="1">
    <source>
        <dbReference type="SAM" id="MobiDB-lite"/>
    </source>
</evidence>
<dbReference type="Proteomes" id="UP000437068">
    <property type="component" value="Unassembled WGS sequence"/>
</dbReference>
<evidence type="ECO:0000313" key="11">
    <source>
        <dbReference type="Proteomes" id="UP000440367"/>
    </source>
</evidence>